<reference evidence="14" key="1">
    <citation type="submission" date="2021-02" db="EMBL/GenBank/DDBJ databases">
        <authorList>
            <person name="Nowell W R."/>
        </authorList>
    </citation>
    <scope>NUCLEOTIDE SEQUENCE</scope>
</reference>
<protein>
    <recommendedName>
        <fullName evidence="2">RBR-type E3 ubiquitin transferase</fullName>
        <ecNumber evidence="2">2.3.2.31</ecNumber>
    </recommendedName>
</protein>
<dbReference type="Gene3D" id="2.20.25.20">
    <property type="match status" value="1"/>
</dbReference>
<evidence type="ECO:0000256" key="7">
    <source>
        <dbReference type="ARBA" id="ARBA00022786"/>
    </source>
</evidence>
<keyword evidence="8" id="KW-0862">Zinc</keyword>
<sequence length="534" mass="63565">MTNTEKQSDEILVLQSIFEKKFHLLDDNQYEILIEFDLITRFTIRFNNQTSLIQHLPPFTLIIHYHDEYPSDYPPSFILSCFYFSKFHLQKLCQKLDHYPFVKGDVCVYDWIELIKHEINTELNFNIKFEEEEENDPRALNGYLDENVEKIFQYLINYNHEREEEQFRNQLQTCLICANILPGSECIYLHRCGHFYCRSCLNNYVQITLDNGKFGEKIHCPENECKQVLLPTEIKEILQNDQLYERYERITLQHSLDLMNDILWCPRCQCAVLINNGDDNLAMCDQCRYTFCKKCKEIFHSQTLCRKEYLIQQLKLQQEKERQRIERQREEEEEALAQMTKTKEMKKSSVIDKVPRQKYRQIVIKLSEENALLEEILNAERIESLNTQRCPKCNVRIEKNGGCSHMHCSRCNHDFTWQTIDTSQIANTISLMDNPNLVHVESIKEELNKEINIDEDQNEEDLEISINNRSTIGSAIVNRVKQCPAKSCRKLNVKMDKDNWMVCNECMKQFCFQCGRLIHGTRHFEKKCQRYTTI</sequence>
<accession>A0A815GVW0</accession>
<evidence type="ECO:0000259" key="11">
    <source>
        <dbReference type="PROSITE" id="PS50089"/>
    </source>
</evidence>
<dbReference type="InterPro" id="IPR001841">
    <property type="entry name" value="Znf_RING"/>
</dbReference>
<dbReference type="InterPro" id="IPR031127">
    <property type="entry name" value="E3_UB_ligase_RBR"/>
</dbReference>
<comment type="catalytic activity">
    <reaction evidence="1">
        <text>[E2 ubiquitin-conjugating enzyme]-S-ubiquitinyl-L-cysteine + [acceptor protein]-L-lysine = [E2 ubiquitin-conjugating enzyme]-L-cysteine + [acceptor protein]-N(6)-ubiquitinyl-L-lysine.</text>
        <dbReference type="EC" id="2.3.2.31"/>
    </reaction>
</comment>
<gene>
    <name evidence="14" type="ORF">SEV965_LOCUS28579</name>
</gene>
<dbReference type="Gene3D" id="3.30.40.10">
    <property type="entry name" value="Zinc/RING finger domain, C3HC4 (zinc finger)"/>
    <property type="match status" value="1"/>
</dbReference>
<dbReference type="GO" id="GO:0016567">
    <property type="term" value="P:protein ubiquitination"/>
    <property type="evidence" value="ECO:0007669"/>
    <property type="project" value="InterPro"/>
</dbReference>
<feature type="coiled-coil region" evidence="10">
    <location>
        <begin position="311"/>
        <end position="345"/>
    </location>
</feature>
<dbReference type="Pfam" id="PF22191">
    <property type="entry name" value="IBR_1"/>
    <property type="match status" value="1"/>
</dbReference>
<keyword evidence="10" id="KW-0175">Coiled coil</keyword>
<dbReference type="InterPro" id="IPR013083">
    <property type="entry name" value="Znf_RING/FYVE/PHD"/>
</dbReference>
<organism evidence="14 15">
    <name type="scientific">Rotaria sordida</name>
    <dbReference type="NCBI Taxonomy" id="392033"/>
    <lineage>
        <taxon>Eukaryota</taxon>
        <taxon>Metazoa</taxon>
        <taxon>Spiralia</taxon>
        <taxon>Gnathifera</taxon>
        <taxon>Rotifera</taxon>
        <taxon>Eurotatoria</taxon>
        <taxon>Bdelloidea</taxon>
        <taxon>Philodinida</taxon>
        <taxon>Philodinidae</taxon>
        <taxon>Rotaria</taxon>
    </lineage>
</organism>
<evidence type="ECO:0000259" key="12">
    <source>
        <dbReference type="PROSITE" id="PS50908"/>
    </source>
</evidence>
<evidence type="ECO:0000256" key="8">
    <source>
        <dbReference type="ARBA" id="ARBA00022833"/>
    </source>
</evidence>
<evidence type="ECO:0000256" key="4">
    <source>
        <dbReference type="ARBA" id="ARBA00022723"/>
    </source>
</evidence>
<evidence type="ECO:0000256" key="6">
    <source>
        <dbReference type="ARBA" id="ARBA00022771"/>
    </source>
</evidence>
<dbReference type="EC" id="2.3.2.31" evidence="2"/>
<dbReference type="InterPro" id="IPR002867">
    <property type="entry name" value="IBR_dom"/>
</dbReference>
<dbReference type="SMART" id="SM00647">
    <property type="entry name" value="IBR"/>
    <property type="match status" value="2"/>
</dbReference>
<dbReference type="SUPFAM" id="SSF57850">
    <property type="entry name" value="RING/U-box"/>
    <property type="match status" value="4"/>
</dbReference>
<dbReference type="GO" id="GO:0008270">
    <property type="term" value="F:zinc ion binding"/>
    <property type="evidence" value="ECO:0007669"/>
    <property type="project" value="UniProtKB-KW"/>
</dbReference>
<comment type="caution">
    <text evidence="14">The sequence shown here is derived from an EMBL/GenBank/DDBJ whole genome shotgun (WGS) entry which is preliminary data.</text>
</comment>
<dbReference type="Gene3D" id="1.20.120.1750">
    <property type="match status" value="1"/>
</dbReference>
<evidence type="ECO:0000256" key="5">
    <source>
        <dbReference type="ARBA" id="ARBA00022737"/>
    </source>
</evidence>
<dbReference type="SUPFAM" id="SSF54495">
    <property type="entry name" value="UBC-like"/>
    <property type="match status" value="1"/>
</dbReference>
<feature type="domain" description="RING-type" evidence="13">
    <location>
        <begin position="170"/>
        <end position="450"/>
    </location>
</feature>
<dbReference type="EMBL" id="CAJNOU010002738">
    <property type="protein sequence ID" value="CAF1345597.1"/>
    <property type="molecule type" value="Genomic_DNA"/>
</dbReference>
<dbReference type="PROSITE" id="PS50089">
    <property type="entry name" value="ZF_RING_2"/>
    <property type="match status" value="1"/>
</dbReference>
<dbReference type="PROSITE" id="PS00028">
    <property type="entry name" value="ZINC_FINGER_C2H2_1"/>
    <property type="match status" value="1"/>
</dbReference>
<dbReference type="GO" id="GO:0061630">
    <property type="term" value="F:ubiquitin protein ligase activity"/>
    <property type="evidence" value="ECO:0007669"/>
    <property type="project" value="UniProtKB-EC"/>
</dbReference>
<keyword evidence="3" id="KW-0808">Transferase</keyword>
<feature type="domain" description="RWD" evidence="12">
    <location>
        <begin position="9"/>
        <end position="122"/>
    </location>
</feature>
<dbReference type="InterPro" id="IPR006575">
    <property type="entry name" value="RWD_dom"/>
</dbReference>
<dbReference type="InterPro" id="IPR013087">
    <property type="entry name" value="Znf_C2H2_type"/>
</dbReference>
<evidence type="ECO:0000256" key="3">
    <source>
        <dbReference type="ARBA" id="ARBA00022679"/>
    </source>
</evidence>
<evidence type="ECO:0000259" key="13">
    <source>
        <dbReference type="PROSITE" id="PS51873"/>
    </source>
</evidence>
<dbReference type="Proteomes" id="UP000663889">
    <property type="component" value="Unassembled WGS sequence"/>
</dbReference>
<keyword evidence="5" id="KW-0677">Repeat</keyword>
<evidence type="ECO:0000256" key="9">
    <source>
        <dbReference type="PROSITE-ProRule" id="PRU00175"/>
    </source>
</evidence>
<dbReference type="SMART" id="SM00591">
    <property type="entry name" value="RWD"/>
    <property type="match status" value="1"/>
</dbReference>
<dbReference type="PROSITE" id="PS51873">
    <property type="entry name" value="TRIAD"/>
    <property type="match status" value="1"/>
</dbReference>
<dbReference type="CDD" id="cd23821">
    <property type="entry name" value="RWD_IMPACT"/>
    <property type="match status" value="1"/>
</dbReference>
<dbReference type="Pfam" id="PF05773">
    <property type="entry name" value="RWD"/>
    <property type="match status" value="1"/>
</dbReference>
<dbReference type="PANTHER" id="PTHR11685">
    <property type="entry name" value="RBR FAMILY RING FINGER AND IBR DOMAIN-CONTAINING"/>
    <property type="match status" value="1"/>
</dbReference>
<dbReference type="InterPro" id="IPR017907">
    <property type="entry name" value="Znf_RING_CS"/>
</dbReference>
<dbReference type="AlphaFoldDB" id="A0A815GVW0"/>
<dbReference type="CDD" id="cd20341">
    <property type="entry name" value="BRcat_RBR_RNF14"/>
    <property type="match status" value="1"/>
</dbReference>
<dbReference type="PROSITE" id="PS00518">
    <property type="entry name" value="ZF_RING_1"/>
    <property type="match status" value="1"/>
</dbReference>
<name>A0A815GVW0_9BILA</name>
<evidence type="ECO:0000256" key="1">
    <source>
        <dbReference type="ARBA" id="ARBA00001798"/>
    </source>
</evidence>
<evidence type="ECO:0000313" key="15">
    <source>
        <dbReference type="Proteomes" id="UP000663889"/>
    </source>
</evidence>
<dbReference type="Gene3D" id="3.10.110.10">
    <property type="entry name" value="Ubiquitin Conjugating Enzyme"/>
    <property type="match status" value="1"/>
</dbReference>
<dbReference type="InterPro" id="IPR044066">
    <property type="entry name" value="TRIAD_supradom"/>
</dbReference>
<evidence type="ECO:0000256" key="10">
    <source>
        <dbReference type="SAM" id="Coils"/>
    </source>
</evidence>
<keyword evidence="4" id="KW-0479">Metal-binding</keyword>
<dbReference type="PROSITE" id="PS50908">
    <property type="entry name" value="RWD"/>
    <property type="match status" value="1"/>
</dbReference>
<feature type="domain" description="RING-type" evidence="11">
    <location>
        <begin position="174"/>
        <end position="224"/>
    </location>
</feature>
<dbReference type="FunFam" id="3.30.40.10:FF:000137">
    <property type="entry name" value="RanBP-type and C3HC4-type zinc finger-containing protein 1"/>
    <property type="match status" value="1"/>
</dbReference>
<dbReference type="SMART" id="SM00184">
    <property type="entry name" value="RING"/>
    <property type="match status" value="2"/>
</dbReference>
<proteinExistence type="predicted"/>
<dbReference type="Pfam" id="PF01485">
    <property type="entry name" value="IBR"/>
    <property type="match status" value="1"/>
</dbReference>
<evidence type="ECO:0000313" key="14">
    <source>
        <dbReference type="EMBL" id="CAF1345597.1"/>
    </source>
</evidence>
<keyword evidence="7" id="KW-0833">Ubl conjugation pathway</keyword>
<keyword evidence="6 9" id="KW-0863">Zinc-finger</keyword>
<evidence type="ECO:0000256" key="2">
    <source>
        <dbReference type="ARBA" id="ARBA00012251"/>
    </source>
</evidence>
<dbReference type="InterPro" id="IPR016135">
    <property type="entry name" value="UBQ-conjugating_enzyme/RWD"/>
</dbReference>